<evidence type="ECO:0000313" key="1">
    <source>
        <dbReference type="EMBL" id="MBQ0961431.1"/>
    </source>
</evidence>
<organism evidence="1 2">
    <name type="scientific">Ideonella aquatica</name>
    <dbReference type="NCBI Taxonomy" id="2824119"/>
    <lineage>
        <taxon>Bacteria</taxon>
        <taxon>Pseudomonadati</taxon>
        <taxon>Pseudomonadota</taxon>
        <taxon>Betaproteobacteria</taxon>
        <taxon>Burkholderiales</taxon>
        <taxon>Sphaerotilaceae</taxon>
        <taxon>Ideonella</taxon>
    </lineage>
</organism>
<keyword evidence="2" id="KW-1185">Reference proteome</keyword>
<name>A0A940YP23_9BURK</name>
<sequence>MSTMALSFDFEYTVKAPFRMQPGLRRLAADTPQLTPVAAGSRHLREKVAVLQRWPTEALLSAPGTDPTPALAALADHAAQAHPSAWQTLPDGRWHAPVLGCTVAPDGTLQADPGAWAEPARALAALPAPLRRSALLALAFAEDLALVDGRDGSLAWLAVCLPSHWAPRDKIGRRFAEAHAPVADADIVRQAGAHLMKLVCGPDAWERFVWTITDSPWLHGHPDRAPHAWPRDLDPGRPGDAWFRTEHQCFIPLPALQQAVFTIGVQVRPLAEAVDTPARAQALHDTLASMSPAVLAYRALDGVREPLLRWLAARATP</sequence>
<reference evidence="1" key="1">
    <citation type="submission" date="2021-04" db="EMBL/GenBank/DDBJ databases">
        <title>The genome sequence of Ideonella sp. 4Y11.</title>
        <authorList>
            <person name="Liu Y."/>
        </authorList>
    </citation>
    <scope>NUCLEOTIDE SEQUENCE</scope>
    <source>
        <strain evidence="1">4Y11</strain>
    </source>
</reference>
<dbReference type="EMBL" id="JAGQDE010000028">
    <property type="protein sequence ID" value="MBQ0961431.1"/>
    <property type="molecule type" value="Genomic_DNA"/>
</dbReference>
<proteinExistence type="predicted"/>
<dbReference type="Proteomes" id="UP000678374">
    <property type="component" value="Unassembled WGS sequence"/>
</dbReference>
<dbReference type="InterPro" id="IPR021848">
    <property type="entry name" value="HODM_asu-like"/>
</dbReference>
<gene>
    <name evidence="1" type="ORF">KAK06_20925</name>
</gene>
<dbReference type="Pfam" id="PF11927">
    <property type="entry name" value="HODM_asu-like"/>
    <property type="match status" value="1"/>
</dbReference>
<accession>A0A940YP23</accession>
<protein>
    <submittedName>
        <fullName evidence="1">DUF3445 domain-containing protein</fullName>
    </submittedName>
</protein>
<comment type="caution">
    <text evidence="1">The sequence shown here is derived from an EMBL/GenBank/DDBJ whole genome shotgun (WGS) entry which is preliminary data.</text>
</comment>
<evidence type="ECO:0000313" key="2">
    <source>
        <dbReference type="Proteomes" id="UP000678374"/>
    </source>
</evidence>
<dbReference type="AlphaFoldDB" id="A0A940YP23"/>